<protein>
    <submittedName>
        <fullName evidence="2">Uncharacterized protein</fullName>
    </submittedName>
</protein>
<accession>A0AAE3DAF8</accession>
<feature type="transmembrane region" description="Helical" evidence="1">
    <location>
        <begin position="12"/>
        <end position="36"/>
    </location>
</feature>
<organism evidence="2 3">
    <name type="scientific">Hominiventricola filiformis</name>
    <dbReference type="NCBI Taxonomy" id="2885352"/>
    <lineage>
        <taxon>Bacteria</taxon>
        <taxon>Bacillati</taxon>
        <taxon>Bacillota</taxon>
        <taxon>Clostridia</taxon>
        <taxon>Lachnospirales</taxon>
        <taxon>Lachnospiraceae</taxon>
        <taxon>Hominiventricola</taxon>
    </lineage>
</organism>
<evidence type="ECO:0000256" key="1">
    <source>
        <dbReference type="SAM" id="Phobius"/>
    </source>
</evidence>
<keyword evidence="1" id="KW-0472">Membrane</keyword>
<evidence type="ECO:0000313" key="3">
    <source>
        <dbReference type="Proteomes" id="UP001198220"/>
    </source>
</evidence>
<reference evidence="2 3" key="1">
    <citation type="submission" date="2021-10" db="EMBL/GenBank/DDBJ databases">
        <title>Anaerobic single-cell dispensing facilitates the cultivation of human gut bacteria.</title>
        <authorList>
            <person name="Afrizal A."/>
        </authorList>
    </citation>
    <scope>NUCLEOTIDE SEQUENCE [LARGE SCALE GENOMIC DNA]</scope>
    <source>
        <strain evidence="2 3">CLA-AA-H276</strain>
    </source>
</reference>
<dbReference type="Proteomes" id="UP001198220">
    <property type="component" value="Unassembled WGS sequence"/>
</dbReference>
<sequence>MGMERIQTYNAGFYICLVITIFGVILAILFFFTLHIKDAWKMSSGRARNESIRKIEKATEVMMKRENCFTLTKNIMVIHTEEKI</sequence>
<dbReference type="RefSeq" id="WP_308459092.1">
    <property type="nucleotide sequence ID" value="NZ_JAJEPS010000004.1"/>
</dbReference>
<keyword evidence="3" id="KW-1185">Reference proteome</keyword>
<keyword evidence="1" id="KW-0812">Transmembrane</keyword>
<evidence type="ECO:0000313" key="2">
    <source>
        <dbReference type="EMBL" id="MCC2125767.1"/>
    </source>
</evidence>
<name>A0AAE3DAF8_9FIRM</name>
<dbReference type="EMBL" id="JAJEPS010000004">
    <property type="protein sequence ID" value="MCC2125767.1"/>
    <property type="molecule type" value="Genomic_DNA"/>
</dbReference>
<keyword evidence="1" id="KW-1133">Transmembrane helix</keyword>
<comment type="caution">
    <text evidence="2">The sequence shown here is derived from an EMBL/GenBank/DDBJ whole genome shotgun (WGS) entry which is preliminary data.</text>
</comment>
<gene>
    <name evidence="2" type="ORF">LKD36_06175</name>
</gene>
<proteinExistence type="predicted"/>
<dbReference type="AlphaFoldDB" id="A0AAE3DAF8"/>